<evidence type="ECO:0000313" key="2">
    <source>
        <dbReference type="EMBL" id="KAK3494519.1"/>
    </source>
</evidence>
<dbReference type="GeneID" id="87874612"/>
<dbReference type="Proteomes" id="UP001285908">
    <property type="component" value="Unassembled WGS sequence"/>
</dbReference>
<gene>
    <name evidence="2" type="ORF">B0T23DRAFT_376796</name>
</gene>
<dbReference type="RefSeq" id="XP_062693948.1">
    <property type="nucleotide sequence ID" value="XM_062836990.1"/>
</dbReference>
<comment type="caution">
    <text evidence="2">The sequence shown here is derived from an EMBL/GenBank/DDBJ whole genome shotgun (WGS) entry which is preliminary data.</text>
</comment>
<dbReference type="AlphaFoldDB" id="A0AAJ0MSG1"/>
<feature type="region of interest" description="Disordered" evidence="1">
    <location>
        <begin position="140"/>
        <end position="168"/>
    </location>
</feature>
<keyword evidence="3" id="KW-1185">Reference proteome</keyword>
<dbReference type="EMBL" id="JAULSX010000003">
    <property type="protein sequence ID" value="KAK3494519.1"/>
    <property type="molecule type" value="Genomic_DNA"/>
</dbReference>
<sequence>MLIHGSNNDQPRVFGCPRFDGCRHLMAVFDSPVQNYCLTLVGALSSPSQPHTQPPNLDVIWDKPTKKNPHLLEFHRDNVDCGGGDFCSDFSAAKRRRQYSRRSRLPHTPYLFVRRTPVSQSGCGQCLTLFPTWLFLRNSGQKPNRSESDRRPRPLPSPAAQRPRPRPELTPQRRYICMYVH</sequence>
<name>A0AAJ0MSG1_9PEZI</name>
<evidence type="ECO:0000313" key="3">
    <source>
        <dbReference type="Proteomes" id="UP001285908"/>
    </source>
</evidence>
<organism evidence="2 3">
    <name type="scientific">Neurospora hispaniola</name>
    <dbReference type="NCBI Taxonomy" id="588809"/>
    <lineage>
        <taxon>Eukaryota</taxon>
        <taxon>Fungi</taxon>
        <taxon>Dikarya</taxon>
        <taxon>Ascomycota</taxon>
        <taxon>Pezizomycotina</taxon>
        <taxon>Sordariomycetes</taxon>
        <taxon>Sordariomycetidae</taxon>
        <taxon>Sordariales</taxon>
        <taxon>Sordariaceae</taxon>
        <taxon>Neurospora</taxon>
    </lineage>
</organism>
<protein>
    <submittedName>
        <fullName evidence="2">Uncharacterized protein</fullName>
    </submittedName>
</protein>
<reference evidence="2 3" key="1">
    <citation type="journal article" date="2023" name="Mol. Phylogenet. Evol.">
        <title>Genome-scale phylogeny and comparative genomics of the fungal order Sordariales.</title>
        <authorList>
            <person name="Hensen N."/>
            <person name="Bonometti L."/>
            <person name="Westerberg I."/>
            <person name="Brannstrom I.O."/>
            <person name="Guillou S."/>
            <person name="Cros-Aarteil S."/>
            <person name="Calhoun S."/>
            <person name="Haridas S."/>
            <person name="Kuo A."/>
            <person name="Mondo S."/>
            <person name="Pangilinan J."/>
            <person name="Riley R."/>
            <person name="LaButti K."/>
            <person name="Andreopoulos B."/>
            <person name="Lipzen A."/>
            <person name="Chen C."/>
            <person name="Yan M."/>
            <person name="Daum C."/>
            <person name="Ng V."/>
            <person name="Clum A."/>
            <person name="Steindorff A."/>
            <person name="Ohm R.A."/>
            <person name="Martin F."/>
            <person name="Silar P."/>
            <person name="Natvig D.O."/>
            <person name="Lalanne C."/>
            <person name="Gautier V."/>
            <person name="Ament-Velasquez S.L."/>
            <person name="Kruys A."/>
            <person name="Hutchinson M.I."/>
            <person name="Powell A.J."/>
            <person name="Barry K."/>
            <person name="Miller A.N."/>
            <person name="Grigoriev I.V."/>
            <person name="Debuchy R."/>
            <person name="Gladieux P."/>
            <person name="Hiltunen Thoren M."/>
            <person name="Johannesson H."/>
        </authorList>
    </citation>
    <scope>NUCLEOTIDE SEQUENCE [LARGE SCALE GENOMIC DNA]</scope>
    <source>
        <strain evidence="2 3">FGSC 10403</strain>
    </source>
</reference>
<evidence type="ECO:0000256" key="1">
    <source>
        <dbReference type="SAM" id="MobiDB-lite"/>
    </source>
</evidence>
<proteinExistence type="predicted"/>
<accession>A0AAJ0MSG1</accession>